<evidence type="ECO:0000259" key="3">
    <source>
        <dbReference type="PROSITE" id="PS51832"/>
    </source>
</evidence>
<dbReference type="PROSITE" id="PS51832">
    <property type="entry name" value="HD_GYP"/>
    <property type="match status" value="1"/>
</dbReference>
<accession>A0A3P3XHE5</accession>
<organism evidence="4">
    <name type="scientific">uncultured spirochete</name>
    <dbReference type="NCBI Taxonomy" id="156406"/>
    <lineage>
        <taxon>Bacteria</taxon>
        <taxon>Pseudomonadati</taxon>
        <taxon>Spirochaetota</taxon>
        <taxon>Spirochaetia</taxon>
        <taxon>Spirochaetales</taxon>
        <taxon>environmental samples</taxon>
    </lineage>
</organism>
<dbReference type="InterPro" id="IPR037522">
    <property type="entry name" value="HD_GYP_dom"/>
</dbReference>
<keyword evidence="1" id="KW-0812">Transmembrane</keyword>
<dbReference type="InterPro" id="IPR006675">
    <property type="entry name" value="HDIG_dom"/>
</dbReference>
<feature type="domain" description="HD-GYP" evidence="3">
    <location>
        <begin position="213"/>
        <end position="407"/>
    </location>
</feature>
<feature type="transmembrane region" description="Helical" evidence="1">
    <location>
        <begin position="187"/>
        <end position="207"/>
    </location>
</feature>
<name>A0A3P3XHE5_9SPIR</name>
<dbReference type="NCBIfam" id="TIGR00277">
    <property type="entry name" value="HDIG"/>
    <property type="match status" value="1"/>
</dbReference>
<feature type="domain" description="HD" evidence="2">
    <location>
        <begin position="235"/>
        <end position="357"/>
    </location>
</feature>
<evidence type="ECO:0000313" key="4">
    <source>
        <dbReference type="EMBL" id="SLM11567.1"/>
    </source>
</evidence>
<dbReference type="PANTHER" id="PTHR43155">
    <property type="entry name" value="CYCLIC DI-GMP PHOSPHODIESTERASE PA4108-RELATED"/>
    <property type="match status" value="1"/>
</dbReference>
<proteinExistence type="predicted"/>
<feature type="transmembrane region" description="Helical" evidence="1">
    <location>
        <begin position="15"/>
        <end position="33"/>
    </location>
</feature>
<dbReference type="PANTHER" id="PTHR43155:SF2">
    <property type="entry name" value="CYCLIC DI-GMP PHOSPHODIESTERASE PA4108"/>
    <property type="match status" value="1"/>
</dbReference>
<gene>
    <name evidence="4" type="ORF">SPIROBIBN47_200027</name>
</gene>
<dbReference type="Gene3D" id="1.10.3210.10">
    <property type="entry name" value="Hypothetical protein af1432"/>
    <property type="match status" value="1"/>
</dbReference>
<keyword evidence="1" id="KW-0472">Membrane</keyword>
<evidence type="ECO:0000256" key="1">
    <source>
        <dbReference type="SAM" id="Phobius"/>
    </source>
</evidence>
<dbReference type="SUPFAM" id="SSF109604">
    <property type="entry name" value="HD-domain/PDEase-like"/>
    <property type="match status" value="1"/>
</dbReference>
<dbReference type="InterPro" id="IPR006674">
    <property type="entry name" value="HD_domain"/>
</dbReference>
<protein>
    <submittedName>
        <fullName evidence="4">Putative Metal dependent phosphohydrolase</fullName>
    </submittedName>
</protein>
<dbReference type="GO" id="GO:0016787">
    <property type="term" value="F:hydrolase activity"/>
    <property type="evidence" value="ECO:0007669"/>
    <property type="project" value="UniProtKB-KW"/>
</dbReference>
<dbReference type="InterPro" id="IPR003607">
    <property type="entry name" value="HD/PDEase_dom"/>
</dbReference>
<reference evidence="4" key="1">
    <citation type="submission" date="2017-02" db="EMBL/GenBank/DDBJ databases">
        <authorList>
            <person name="Regsiter A."/>
            <person name="William W."/>
        </authorList>
    </citation>
    <scope>NUCLEOTIDE SEQUENCE</scope>
    <source>
        <strain evidence="4">Bib</strain>
    </source>
</reference>
<keyword evidence="4" id="KW-0378">Hydrolase</keyword>
<sequence length="407" mass="46681">MRFPQLNYAPKKIQGFYIFLFMLVLFTSLYGFYRLKSHDFSMYIESIQHSSQIIVEQTANIVSYGFFQWDQMRHAIATDNIQFYQEQFDKIKELEPKYIETVTIQKEALNVEQMYQIAKQGNALAIRFRIFDDLGQNPLEGVYVLAEFNYKKLLSQLDSRHVLKIADQGYPLPFGFNAAASKSLLGIGHYLSAISVALLVVLLMTTFEQQSIRNHYHEDGLYRIISLFERKDSYTANHSRKVALISEFIGKKAGLRGAALRNLTIAALLHDIGKIGVPEHIIDKQDKLTDEEFKIMKKHANLGAEIFRLYPEISHLSDIVLHHHERIDGSGYPEGLKGDEIPFAARIIAIADVYEALTADRPYHKATSPEQAVRTMASMPLDPMLLEIVKNDFQELEAMLRKKQEEA</sequence>
<dbReference type="Pfam" id="PF13487">
    <property type="entry name" value="HD_5"/>
    <property type="match status" value="1"/>
</dbReference>
<evidence type="ECO:0000259" key="2">
    <source>
        <dbReference type="PROSITE" id="PS51831"/>
    </source>
</evidence>
<dbReference type="SMART" id="SM00471">
    <property type="entry name" value="HDc"/>
    <property type="match status" value="1"/>
</dbReference>
<dbReference type="PROSITE" id="PS51831">
    <property type="entry name" value="HD"/>
    <property type="match status" value="1"/>
</dbReference>
<dbReference type="AlphaFoldDB" id="A0A3P3XHE5"/>
<dbReference type="CDD" id="cd00077">
    <property type="entry name" value="HDc"/>
    <property type="match status" value="1"/>
</dbReference>
<dbReference type="EMBL" id="FWDM01000013">
    <property type="protein sequence ID" value="SLM11567.1"/>
    <property type="molecule type" value="Genomic_DNA"/>
</dbReference>
<keyword evidence="1" id="KW-1133">Transmembrane helix</keyword>